<accession>C1GRU3</accession>
<dbReference type="RefSeq" id="XP_015701061.1">
    <property type="nucleotide sequence ID" value="XM_015844280.1"/>
</dbReference>
<dbReference type="KEGG" id="pbl:PAAG_01238"/>
<evidence type="ECO:0000313" key="2">
    <source>
        <dbReference type="Proteomes" id="UP000002059"/>
    </source>
</evidence>
<keyword evidence="2" id="KW-1185">Reference proteome</keyword>
<dbReference type="VEuPathDB" id="FungiDB:PAAG_01238"/>
<name>C1GRU3_PARBA</name>
<dbReference type="HOGENOM" id="CLU_1627602_0_0_1"/>
<proteinExistence type="predicted"/>
<gene>
    <name evidence="1" type="ORF">PAAG_01238</name>
</gene>
<sequence length="163" mass="18358">MASTLQVLHIRGVRHHEPQISIKKCRNSNGIEMSGILQLRNSVDRTFHSYHYSDSDHQRPSQLTEVIGSQPPKVGDSLAGICYHPSLKVRSLNENLAILLQFGMKDSWAPDGKGGMYRPPFTREGKIGDGDKFCLRHGRDVCARFLLSFLVWQKPSQAKDEEG</sequence>
<dbReference type="AlphaFoldDB" id="C1GRU3"/>
<reference evidence="1 2" key="1">
    <citation type="journal article" date="2011" name="PLoS Genet.">
        <title>Comparative genomic analysis of human fungal pathogens causing paracoccidioidomycosis.</title>
        <authorList>
            <person name="Desjardins C.A."/>
            <person name="Champion M.D."/>
            <person name="Holder J.W."/>
            <person name="Muszewska A."/>
            <person name="Goldberg J."/>
            <person name="Bailao A.M."/>
            <person name="Brigido M.M."/>
            <person name="Ferreira M.E."/>
            <person name="Garcia A.M."/>
            <person name="Grynberg M."/>
            <person name="Gujja S."/>
            <person name="Heiman D.I."/>
            <person name="Henn M.R."/>
            <person name="Kodira C.D."/>
            <person name="Leon-Narvaez H."/>
            <person name="Longo L.V."/>
            <person name="Ma L.J."/>
            <person name="Malavazi I."/>
            <person name="Matsuo A.L."/>
            <person name="Morais F.V."/>
            <person name="Pereira M."/>
            <person name="Rodriguez-Brito S."/>
            <person name="Sakthikumar S."/>
            <person name="Salem-Izacc S.M."/>
            <person name="Sykes S.M."/>
            <person name="Teixeira M.M."/>
            <person name="Vallejo M.C."/>
            <person name="Walter M.E."/>
            <person name="Yandava C."/>
            <person name="Young S."/>
            <person name="Zeng Q."/>
            <person name="Zucker J."/>
            <person name="Felipe M.S."/>
            <person name="Goldman G.H."/>
            <person name="Haas B.J."/>
            <person name="McEwen J.G."/>
            <person name="Nino-Vega G."/>
            <person name="Puccia R."/>
            <person name="San-Blas G."/>
            <person name="Soares C.M."/>
            <person name="Birren B.W."/>
            <person name="Cuomo C.A."/>
        </authorList>
    </citation>
    <scope>NUCLEOTIDE SEQUENCE [LARGE SCALE GENOMIC DNA]</scope>
    <source>
        <strain evidence="2">ATCC MYA-826 / Pb01</strain>
    </source>
</reference>
<dbReference type="GeneID" id="9100117"/>
<protein>
    <submittedName>
        <fullName evidence="1">Uncharacterized protein</fullName>
    </submittedName>
</protein>
<dbReference type="Proteomes" id="UP000002059">
    <property type="component" value="Partially assembled WGS sequence"/>
</dbReference>
<organism evidence="1 2">
    <name type="scientific">Paracoccidioides lutzii (strain ATCC MYA-826 / Pb01)</name>
    <name type="common">Paracoccidioides brasiliensis</name>
    <dbReference type="NCBI Taxonomy" id="502779"/>
    <lineage>
        <taxon>Eukaryota</taxon>
        <taxon>Fungi</taxon>
        <taxon>Dikarya</taxon>
        <taxon>Ascomycota</taxon>
        <taxon>Pezizomycotina</taxon>
        <taxon>Eurotiomycetes</taxon>
        <taxon>Eurotiomycetidae</taxon>
        <taxon>Onygenales</taxon>
        <taxon>Ajellomycetaceae</taxon>
        <taxon>Paracoccidioides</taxon>
    </lineage>
</organism>
<evidence type="ECO:0000313" key="1">
    <source>
        <dbReference type="EMBL" id="EEH38317.2"/>
    </source>
</evidence>
<dbReference type="EMBL" id="KN293993">
    <property type="protein sequence ID" value="EEH38317.2"/>
    <property type="molecule type" value="Genomic_DNA"/>
</dbReference>